<dbReference type="Pfam" id="PF00005">
    <property type="entry name" value="ABC_tran"/>
    <property type="match status" value="2"/>
</dbReference>
<evidence type="ECO:0000256" key="3">
    <source>
        <dbReference type="ARBA" id="ARBA00022692"/>
    </source>
</evidence>
<evidence type="ECO:0000256" key="7">
    <source>
        <dbReference type="ARBA" id="ARBA00022989"/>
    </source>
</evidence>
<organism evidence="14 15">
    <name type="scientific">Mytilus coruscus</name>
    <name type="common">Sea mussel</name>
    <dbReference type="NCBI Taxonomy" id="42192"/>
    <lineage>
        <taxon>Eukaryota</taxon>
        <taxon>Metazoa</taxon>
        <taxon>Spiralia</taxon>
        <taxon>Lophotrochozoa</taxon>
        <taxon>Mollusca</taxon>
        <taxon>Bivalvia</taxon>
        <taxon>Autobranchia</taxon>
        <taxon>Pteriomorphia</taxon>
        <taxon>Mytilida</taxon>
        <taxon>Mytiloidea</taxon>
        <taxon>Mytilidae</taxon>
        <taxon>Mytilinae</taxon>
        <taxon>Mytilus</taxon>
    </lineage>
</organism>
<keyword evidence="2" id="KW-0813">Transport</keyword>
<accession>A0A6J8BYI5</accession>
<name>A0A6J8BYI5_MYTCO</name>
<evidence type="ECO:0000313" key="15">
    <source>
        <dbReference type="Proteomes" id="UP000507470"/>
    </source>
</evidence>
<reference evidence="14 15" key="1">
    <citation type="submission" date="2020-06" db="EMBL/GenBank/DDBJ databases">
        <authorList>
            <person name="Li R."/>
            <person name="Bekaert M."/>
        </authorList>
    </citation>
    <scope>NUCLEOTIDE SEQUENCE [LARGE SCALE GENOMIC DNA]</scope>
    <source>
        <strain evidence="15">wild</strain>
    </source>
</reference>
<dbReference type="InterPro" id="IPR017871">
    <property type="entry name" value="ABC_transporter-like_CS"/>
</dbReference>
<feature type="transmembrane region" description="Helical" evidence="12">
    <location>
        <begin position="159"/>
        <end position="179"/>
    </location>
</feature>
<dbReference type="Pfam" id="PF12698">
    <property type="entry name" value="ABC2_membrane_3"/>
    <property type="match status" value="2"/>
</dbReference>
<keyword evidence="6" id="KW-0067">ATP-binding</keyword>
<dbReference type="Proteomes" id="UP000507470">
    <property type="component" value="Unassembled WGS sequence"/>
</dbReference>
<dbReference type="PROSITE" id="PS00211">
    <property type="entry name" value="ABC_TRANSPORTER_1"/>
    <property type="match status" value="1"/>
</dbReference>
<dbReference type="PANTHER" id="PTHR19229">
    <property type="entry name" value="ATP-BINDING CASSETTE TRANSPORTER SUBFAMILY A ABCA"/>
    <property type="match status" value="1"/>
</dbReference>
<proteinExistence type="predicted"/>
<dbReference type="InterPro" id="IPR006758">
    <property type="entry name" value="A32L"/>
</dbReference>
<keyword evidence="4" id="KW-0677">Repeat</keyword>
<feature type="transmembrane region" description="Helical" evidence="12">
    <location>
        <begin position="1236"/>
        <end position="1254"/>
    </location>
</feature>
<dbReference type="GO" id="GO:0012505">
    <property type="term" value="C:endomembrane system"/>
    <property type="evidence" value="ECO:0007669"/>
    <property type="project" value="UniProtKB-SubCell"/>
</dbReference>
<dbReference type="InterPro" id="IPR026082">
    <property type="entry name" value="ABCA"/>
</dbReference>
<feature type="transmembrane region" description="Helical" evidence="12">
    <location>
        <begin position="1007"/>
        <end position="1036"/>
    </location>
</feature>
<dbReference type="CDD" id="cd03263">
    <property type="entry name" value="ABC_subfamily_A"/>
    <property type="match status" value="2"/>
</dbReference>
<dbReference type="Pfam" id="PF04665">
    <property type="entry name" value="Pox_A32"/>
    <property type="match status" value="1"/>
</dbReference>
<dbReference type="SUPFAM" id="SSF52540">
    <property type="entry name" value="P-loop containing nucleoside triphosphate hydrolases"/>
    <property type="match status" value="2"/>
</dbReference>
<evidence type="ECO:0000256" key="6">
    <source>
        <dbReference type="ARBA" id="ARBA00022840"/>
    </source>
</evidence>
<feature type="transmembrane region" description="Helical" evidence="12">
    <location>
        <begin position="1098"/>
        <end position="1121"/>
    </location>
</feature>
<dbReference type="PANTHER" id="PTHR19229:SF250">
    <property type="entry name" value="ABC TRANSPORTER DOMAIN-CONTAINING PROTEIN-RELATED"/>
    <property type="match status" value="1"/>
</dbReference>
<dbReference type="SMART" id="SM00382">
    <property type="entry name" value="AAA"/>
    <property type="match status" value="2"/>
</dbReference>
<gene>
    <name evidence="14" type="ORF">MCOR_24337</name>
</gene>
<evidence type="ECO:0000313" key="14">
    <source>
        <dbReference type="EMBL" id="CAC5389128.1"/>
    </source>
</evidence>
<dbReference type="FunFam" id="3.40.50.300:FF:000465">
    <property type="entry name" value="ATP-binding cassette, sub-family A (ABC1), member 3"/>
    <property type="match status" value="1"/>
</dbReference>
<keyword evidence="3 12" id="KW-0812">Transmembrane</keyword>
<dbReference type="InterPro" id="IPR013525">
    <property type="entry name" value="ABC2_TM"/>
</dbReference>
<dbReference type="InterPro" id="IPR003593">
    <property type="entry name" value="AAA+_ATPase"/>
</dbReference>
<keyword evidence="15" id="KW-1185">Reference proteome</keyword>
<keyword evidence="10" id="KW-0325">Glycoprotein</keyword>
<dbReference type="PROSITE" id="PS50893">
    <property type="entry name" value="ABC_TRANSPORTER_2"/>
    <property type="match status" value="2"/>
</dbReference>
<dbReference type="GO" id="GO:0005319">
    <property type="term" value="F:lipid transporter activity"/>
    <property type="evidence" value="ECO:0007669"/>
    <property type="project" value="TreeGrafter"/>
</dbReference>
<dbReference type="OrthoDB" id="6512918at2759"/>
<dbReference type="GO" id="GO:0016887">
    <property type="term" value="F:ATP hydrolysis activity"/>
    <property type="evidence" value="ECO:0007669"/>
    <property type="project" value="InterPro"/>
</dbReference>
<evidence type="ECO:0000256" key="8">
    <source>
        <dbReference type="ARBA" id="ARBA00023055"/>
    </source>
</evidence>
<evidence type="ECO:0000256" key="2">
    <source>
        <dbReference type="ARBA" id="ARBA00022448"/>
    </source>
</evidence>
<feature type="transmembrane region" description="Helical" evidence="12">
    <location>
        <begin position="199"/>
        <end position="223"/>
    </location>
</feature>
<evidence type="ECO:0000259" key="13">
    <source>
        <dbReference type="PROSITE" id="PS50893"/>
    </source>
</evidence>
<evidence type="ECO:0000256" key="1">
    <source>
        <dbReference type="ARBA" id="ARBA00004127"/>
    </source>
</evidence>
<feature type="domain" description="ABC transporter" evidence="13">
    <location>
        <begin position="425"/>
        <end position="658"/>
    </location>
</feature>
<evidence type="ECO:0000256" key="12">
    <source>
        <dbReference type="SAM" id="Phobius"/>
    </source>
</evidence>
<dbReference type="GO" id="GO:0005737">
    <property type="term" value="C:cytoplasm"/>
    <property type="evidence" value="ECO:0007669"/>
    <property type="project" value="UniProtKB-ARBA"/>
</dbReference>
<sequence length="1795" mass="201746">MTDVKNSINEKYPFPISGYKKTIQGFKTQQELLEYHNLYSDEIWGAVVFDFSKSYETSLPADIVYDLRVSRADPMDRWSTEFTYNFVQTTSPRNLKADGGVPNYKRTGFLWLQYEVDKAIITQKSGKNNFFDDIVIKIKKMPYPPYLKDPLLGAIQQNLPLFLMLGFILYVIQTTKNIVYEKERKLKESMKMMGLSPVVYWMSWFAISLIYLVIACFIFTLLLSIKVGVHGSVLGKSDPTLTFVFFLCYAMSVIALSFMISTFFKKANTGAFAGGMIHFLTYFPYFFLGDDNRYASLTLTQKILACVFSNNAMAFGVKTIASYEGTGEGAQWNNFYKQPTVDSNFTLLTSIVMLLCDTVAYLFITWYVDAVMPGEYGVPEPLYFLFTKKYWFGSSQVSKFDRQVSIVAQDSIYFERDPTDLRPGISIQHLRKVFGSGKTRKVAVRDTTVNMYEGHITALLGHNGAGKTTTMSMLTGFIPPTSGTAQVNGYDITQDITSVRSSLGLCPQHNILFDTMTVEEHLKFFARLKGCPSENVKKEVNEMIDILGLEMKRHKFSSTLSGGQKRKLSVGIALIAGSKVVILDEPTSGMDPGARRQTWDILQKFKEGRTLILSTHFMDEADLLGDRIAIMAEGVVKCCGTSYFLKKTYGAGYHLIMVKDKTCQTSRVTELVKSHVATASLESEISAELSYLLPFDESDNFEKLLLEVEVKSNDLGIASFGTTATTMEEVFLKVGEPDNVEEESENVVQGISNPNYAENHHDKKPLLNGHSNGKIANGYGTISNGVALNETASGNFIAFNRNIKKNTGKDLIWQQFYGMFIKKVIHTLRNQLVTGVQLIVPVVFTIMALSIELSIPKQTDEPPLTLNLQPFGNGLTELYTTGKTISNLTLGVASRYEYTMKNRNDIPFSVITYPFDIAVVNQTKSVGIATFNKMYIIGLEMEQSLKDDQPVTEIISYFNGQPFHSPAISLAFTMNAILKHATQNNNNSITTINFPLPQSLSENARGLFFSTLGTGFVVAFTVIFGMAFLIASFVLFLIKERATGAKHLQRVSGVGTGAFWFSSFLWDMINYLIPVLLIIIVFAAFNTDAFVKDHRLGILFGLFLLFGWGSLPFVYIIQFLFKTPPAGMVAVSMLNILSGLATLMAVFVLKIPDLGTEDVATALDWVFSVIFPTYCMGTGIMNVYTNYGYTEGCKATGYPLICEFFNTSNCCPQCTDNCFKFQDNYLAWEFPGSGKYFCFMAIQGALFFIILFLFETGVLQKQCASLSDKTTNVGQYTGLEEAEAKVGSMAEDDDVRAERDRINTTEVRSLIASDSIVIKNLRKKYDSFLAVDEICVSVAKQECFGLLGQNGAGKTSTFKMLTGDVIPTSGNAWMNGHDIQHEMKTVHKQLGYCPQFDALIDQMTGKEILVMFARLRGVCEGQIKSIVDDLIDIMMLRQYADRQCGTYSGGNKRKLSTAVALIGDPEFIFLDEPTTGMDPGARRQLWNVLSQVRASGRTLVLTSHSMEECDALCTKMVIMVNGRFVCCGSSQHLKGRFGQGYTLICNMGPSENGTQDSSIPLKQFLCDKFPSTQVFDAHQGYCHFQITDKNLSLGCGKTEFVLDLLEGEYSGVFKYIVILCPTIQWNKAYKNREWIGDVRKPKTKNLIIVNPIVEVREANGSLYEEEKLQELLRMFFKKYAGHPTLYIIDDCSATKRTNKEKDMLSELAFSGRHAEQSVWVISQRYNSVLKDLREQTKWLCMFYTKDRDSFDNCLRENDVIPTLEERQRIKEELKKKKHRKLILKTDQPTDYWLLN</sequence>
<feature type="domain" description="ABC transporter" evidence="13">
    <location>
        <begin position="1316"/>
        <end position="1546"/>
    </location>
</feature>
<feature type="transmembrane region" description="Helical" evidence="12">
    <location>
        <begin position="345"/>
        <end position="368"/>
    </location>
</feature>
<feature type="transmembrane region" description="Helical" evidence="12">
    <location>
        <begin position="243"/>
        <end position="264"/>
    </location>
</feature>
<evidence type="ECO:0000256" key="4">
    <source>
        <dbReference type="ARBA" id="ARBA00022737"/>
    </source>
</evidence>
<comment type="catalytic activity">
    <reaction evidence="11">
        <text>cholesterol(in) + ATP + H2O = cholesterol(out) + ADP + phosphate + H(+)</text>
        <dbReference type="Rhea" id="RHEA:39051"/>
        <dbReference type="ChEBI" id="CHEBI:15377"/>
        <dbReference type="ChEBI" id="CHEBI:15378"/>
        <dbReference type="ChEBI" id="CHEBI:16113"/>
        <dbReference type="ChEBI" id="CHEBI:30616"/>
        <dbReference type="ChEBI" id="CHEBI:43474"/>
        <dbReference type="ChEBI" id="CHEBI:456216"/>
    </reaction>
    <physiologicalReaction direction="left-to-right" evidence="11">
        <dbReference type="Rhea" id="RHEA:39052"/>
    </physiologicalReaction>
</comment>
<dbReference type="FunFam" id="3.40.50.300:FF:000327">
    <property type="entry name" value="ATP-binding cassette sub-family A member 3"/>
    <property type="match status" value="1"/>
</dbReference>
<feature type="transmembrane region" description="Helical" evidence="12">
    <location>
        <begin position="1127"/>
        <end position="1149"/>
    </location>
</feature>
<evidence type="ECO:0000256" key="11">
    <source>
        <dbReference type="ARBA" id="ARBA00050894"/>
    </source>
</evidence>
<evidence type="ECO:0000256" key="5">
    <source>
        <dbReference type="ARBA" id="ARBA00022741"/>
    </source>
</evidence>
<keyword evidence="8" id="KW-0445">Lipid transport</keyword>
<feature type="transmembrane region" description="Helical" evidence="12">
    <location>
        <begin position="271"/>
        <end position="288"/>
    </location>
</feature>
<dbReference type="GO" id="GO:0140359">
    <property type="term" value="F:ABC-type transporter activity"/>
    <property type="evidence" value="ECO:0007669"/>
    <property type="project" value="InterPro"/>
</dbReference>
<dbReference type="InterPro" id="IPR027417">
    <property type="entry name" value="P-loop_NTPase"/>
</dbReference>
<dbReference type="GO" id="GO:0005524">
    <property type="term" value="F:ATP binding"/>
    <property type="evidence" value="ECO:0007669"/>
    <property type="project" value="UniProtKB-KW"/>
</dbReference>
<evidence type="ECO:0000256" key="10">
    <source>
        <dbReference type="ARBA" id="ARBA00023180"/>
    </source>
</evidence>
<dbReference type="InterPro" id="IPR003439">
    <property type="entry name" value="ABC_transporter-like_ATP-bd"/>
</dbReference>
<dbReference type="GO" id="GO:0016020">
    <property type="term" value="C:membrane"/>
    <property type="evidence" value="ECO:0007669"/>
    <property type="project" value="InterPro"/>
</dbReference>
<protein>
    <submittedName>
        <fullName evidence="14">ABCA3</fullName>
    </submittedName>
</protein>
<dbReference type="EMBL" id="CACVKT020004322">
    <property type="protein sequence ID" value="CAC5389128.1"/>
    <property type="molecule type" value="Genomic_DNA"/>
</dbReference>
<keyword evidence="5" id="KW-0547">Nucleotide-binding</keyword>
<dbReference type="Gene3D" id="3.40.50.300">
    <property type="entry name" value="P-loop containing nucleotide triphosphate hydrolases"/>
    <property type="match status" value="3"/>
</dbReference>
<keyword evidence="9 12" id="KW-0472">Membrane</keyword>
<keyword evidence="7 12" id="KW-1133">Transmembrane helix</keyword>
<evidence type="ECO:0000256" key="9">
    <source>
        <dbReference type="ARBA" id="ARBA00023136"/>
    </source>
</evidence>
<comment type="subcellular location">
    <subcellularLocation>
        <location evidence="1">Endomembrane system</location>
        <topology evidence="1">Multi-pass membrane protein</topology>
    </subcellularLocation>
</comment>